<sequence length="254" mass="28521">MKPAKPIVIGGFYRSGTTLVRRILDSHSHIHCGPEVKFFKDFFGDYINDPLAHVRLFSTARSYGLPDTQLLSIFGAAFIAFHEEAARLSGKERWADKNPENVLYLREWDAILPNGFLFVHVVRNPLDALASLVEIGFEKAVPIEFENKVYLYERFRKAGDAYCSTNPATSIEIDYDDLVNSPEDAVMTLAEHLGEPFEAQMLVSLNAPERRGGIEDPKSSKHAVVHSRSVGRGRAELADSEIELVERHLSTYLS</sequence>
<evidence type="ECO:0000313" key="2">
    <source>
        <dbReference type="EMBL" id="MDX8484994.1"/>
    </source>
</evidence>
<dbReference type="EC" id="2.8.2.-" evidence="2"/>
<dbReference type="Proteomes" id="UP001280156">
    <property type="component" value="Unassembled WGS sequence"/>
</dbReference>
<gene>
    <name evidence="2" type="ORF">RFM52_07310</name>
</gene>
<proteinExistence type="predicted"/>
<dbReference type="PANTHER" id="PTHR12788:SF10">
    <property type="entry name" value="PROTEIN-TYROSINE SULFOTRANSFERASE"/>
    <property type="match status" value="1"/>
</dbReference>
<reference evidence="2 3" key="1">
    <citation type="submission" date="2023-08" db="EMBL/GenBank/DDBJ databases">
        <title>Implementing the SeqCode for naming new Mesorhizobium species isolated from Vachellia karroo root nodules.</title>
        <authorList>
            <person name="Van Lill M."/>
        </authorList>
    </citation>
    <scope>NUCLEOTIDE SEQUENCE [LARGE SCALE GENOMIC DNA]</scope>
    <source>
        <strain evidence="2 3">VK2B</strain>
    </source>
</reference>
<protein>
    <submittedName>
        <fullName evidence="2">Sulfotransferase</fullName>
        <ecNumber evidence="2">2.8.2.-</ecNumber>
    </submittedName>
</protein>
<organism evidence="2 3">
    <name type="scientific">Mesorhizobium humile</name>
    <dbReference type="NCBI Taxonomy" id="3072313"/>
    <lineage>
        <taxon>Bacteria</taxon>
        <taxon>Pseudomonadati</taxon>
        <taxon>Pseudomonadota</taxon>
        <taxon>Alphaproteobacteria</taxon>
        <taxon>Hyphomicrobiales</taxon>
        <taxon>Phyllobacteriaceae</taxon>
        <taxon>Mesorhizobium</taxon>
    </lineage>
</organism>
<evidence type="ECO:0000256" key="1">
    <source>
        <dbReference type="ARBA" id="ARBA00022679"/>
    </source>
</evidence>
<dbReference type="GO" id="GO:0016740">
    <property type="term" value="F:transferase activity"/>
    <property type="evidence" value="ECO:0007669"/>
    <property type="project" value="UniProtKB-KW"/>
</dbReference>
<dbReference type="InterPro" id="IPR027417">
    <property type="entry name" value="P-loop_NTPase"/>
</dbReference>
<evidence type="ECO:0000313" key="3">
    <source>
        <dbReference type="Proteomes" id="UP001280156"/>
    </source>
</evidence>
<comment type="caution">
    <text evidence="2">The sequence shown here is derived from an EMBL/GenBank/DDBJ whole genome shotgun (WGS) entry which is preliminary data.</text>
</comment>
<dbReference type="InterPro" id="IPR026634">
    <property type="entry name" value="TPST-like"/>
</dbReference>
<dbReference type="PANTHER" id="PTHR12788">
    <property type="entry name" value="PROTEIN-TYROSINE SULFOTRANSFERASE 2"/>
    <property type="match status" value="1"/>
</dbReference>
<keyword evidence="1 2" id="KW-0808">Transferase</keyword>
<dbReference type="SUPFAM" id="SSF52540">
    <property type="entry name" value="P-loop containing nucleoside triphosphate hydrolases"/>
    <property type="match status" value="1"/>
</dbReference>
<accession>A0ABU4YDG9</accession>
<dbReference type="Gene3D" id="3.40.50.300">
    <property type="entry name" value="P-loop containing nucleotide triphosphate hydrolases"/>
    <property type="match status" value="1"/>
</dbReference>
<name>A0ABU4YDG9_9HYPH</name>
<dbReference type="Pfam" id="PF13469">
    <property type="entry name" value="Sulfotransfer_3"/>
    <property type="match status" value="1"/>
</dbReference>
<dbReference type="EMBL" id="JAVIIV010000003">
    <property type="protein sequence ID" value="MDX8484994.1"/>
    <property type="molecule type" value="Genomic_DNA"/>
</dbReference>
<keyword evidence="3" id="KW-1185">Reference proteome</keyword>
<dbReference type="RefSeq" id="WP_320294827.1">
    <property type="nucleotide sequence ID" value="NZ_JAVIIU010000003.1"/>
</dbReference>